<dbReference type="AlphaFoldDB" id="A0A2R6A762"/>
<sequence>MEQNLEFIRSSWDELSTHKGKFVVVTQLQGVFVHFEEARKVASNFRVSHTFLVDRKPMEKIIELGPEMEAR</sequence>
<evidence type="ECO:0000313" key="2">
    <source>
        <dbReference type="Proteomes" id="UP000240322"/>
    </source>
</evidence>
<accession>A0A2R6A762</accession>
<name>A0A2R6A762_9ARCH</name>
<dbReference type="Proteomes" id="UP000240322">
    <property type="component" value="Unassembled WGS sequence"/>
</dbReference>
<gene>
    <name evidence="1" type="ORF">B9Q03_14535</name>
</gene>
<comment type="caution">
    <text evidence="1">The sequence shown here is derived from an EMBL/GenBank/DDBJ whole genome shotgun (WGS) entry which is preliminary data.</text>
</comment>
<organism evidence="1 2">
    <name type="scientific">Candidatus Marsarchaeota G2 archaeon OSP_D</name>
    <dbReference type="NCBI Taxonomy" id="1978157"/>
    <lineage>
        <taxon>Archaea</taxon>
        <taxon>Candidatus Marsarchaeota</taxon>
        <taxon>Candidatus Marsarchaeota group 2</taxon>
    </lineage>
</organism>
<reference evidence="1 2" key="1">
    <citation type="submission" date="2017-04" db="EMBL/GenBank/DDBJ databases">
        <title>Novel microbial lineages endemic to geothermal iron-oxide mats fill important gaps in the evolutionary history of Archaea.</title>
        <authorList>
            <person name="Jay Z.J."/>
            <person name="Beam J.P."/>
            <person name="Dlakic M."/>
            <person name="Rusch D.B."/>
            <person name="Kozubal M.A."/>
            <person name="Inskeep W.P."/>
        </authorList>
    </citation>
    <scope>NUCLEOTIDE SEQUENCE [LARGE SCALE GENOMIC DNA]</scope>
    <source>
        <strain evidence="1">OSP_D</strain>
    </source>
</reference>
<evidence type="ECO:0000313" key="1">
    <source>
        <dbReference type="EMBL" id="PSN82165.1"/>
    </source>
</evidence>
<dbReference type="EMBL" id="NEXE01000383">
    <property type="protein sequence ID" value="PSN82165.1"/>
    <property type="molecule type" value="Genomic_DNA"/>
</dbReference>
<protein>
    <submittedName>
        <fullName evidence="1">Uncharacterized protein</fullName>
    </submittedName>
</protein>
<proteinExistence type="predicted"/>